<dbReference type="EMBL" id="BARU01006290">
    <property type="protein sequence ID" value="GAH46581.1"/>
    <property type="molecule type" value="Genomic_DNA"/>
</dbReference>
<accession>X1FLN7</accession>
<sequence length="97" mass="11709">PGFHLDVSEQQMTWKEAWEFGYSLSERVRYNYLINRVFGRPGSICGARGCIRACMDHLEKEGKIENKFHNSFQKRKVWLVEKEERKDWNYIVTPRKR</sequence>
<reference evidence="1" key="1">
    <citation type="journal article" date="2014" name="Front. Microbiol.">
        <title>High frequency of phylogenetically diverse reductive dehalogenase-homologous genes in deep subseafloor sedimentary metagenomes.</title>
        <authorList>
            <person name="Kawai M."/>
            <person name="Futagami T."/>
            <person name="Toyoda A."/>
            <person name="Takaki Y."/>
            <person name="Nishi S."/>
            <person name="Hori S."/>
            <person name="Arai W."/>
            <person name="Tsubouchi T."/>
            <person name="Morono Y."/>
            <person name="Uchiyama I."/>
            <person name="Ito T."/>
            <person name="Fujiyama A."/>
            <person name="Inagaki F."/>
            <person name="Takami H."/>
        </authorList>
    </citation>
    <scope>NUCLEOTIDE SEQUENCE</scope>
    <source>
        <strain evidence="1">Expedition CK06-06</strain>
    </source>
</reference>
<organism evidence="1">
    <name type="scientific">marine sediment metagenome</name>
    <dbReference type="NCBI Taxonomy" id="412755"/>
    <lineage>
        <taxon>unclassified sequences</taxon>
        <taxon>metagenomes</taxon>
        <taxon>ecological metagenomes</taxon>
    </lineage>
</organism>
<proteinExistence type="predicted"/>
<dbReference type="AlphaFoldDB" id="X1FLN7"/>
<evidence type="ECO:0000313" key="1">
    <source>
        <dbReference type="EMBL" id="GAH46581.1"/>
    </source>
</evidence>
<gene>
    <name evidence="1" type="ORF">S03H2_12358</name>
</gene>
<protein>
    <submittedName>
        <fullName evidence="1">Uncharacterized protein</fullName>
    </submittedName>
</protein>
<name>X1FLN7_9ZZZZ</name>
<comment type="caution">
    <text evidence="1">The sequence shown here is derived from an EMBL/GenBank/DDBJ whole genome shotgun (WGS) entry which is preliminary data.</text>
</comment>
<feature type="non-terminal residue" evidence="1">
    <location>
        <position position="1"/>
    </location>
</feature>